<sequence>MSFIAEGRLWREKIVVDALHTADVQPAPAYAPKILEAFASHESPLPGSPSDSEILQNNRKQLKALPPMVSRHLEIMAFDSPPDARNLKDVPSAAEFLAAAEDLFRAILDAFRRRVLHRDISVKNILVADNQFIMVDWEIGRRFQEPSSAADRGTVTGTLDTMSAASLANKDPLPHDDIESAVYVLLKVLTQTFVPPVDQQHKWAATLREYFWDNPDVDPSTVRNIRLSMWGGRNLENSTIDTTVQIFRSAGHATRAQLVLSLLSLPLPIQRNLIDSSDYETILSSLEGLVEQAVAAVRSVDASSLIWSSAKVVDAGQ</sequence>
<dbReference type="EMBL" id="JARJCM010000001">
    <property type="protein sequence ID" value="KAJ7047867.1"/>
    <property type="molecule type" value="Genomic_DNA"/>
</dbReference>
<proteinExistence type="predicted"/>
<evidence type="ECO:0000313" key="2">
    <source>
        <dbReference type="EMBL" id="KAJ7047867.1"/>
    </source>
</evidence>
<reference evidence="2" key="1">
    <citation type="submission" date="2023-03" db="EMBL/GenBank/DDBJ databases">
        <title>Massive genome expansion in bonnet fungi (Mycena s.s.) driven by repeated elements and novel gene families across ecological guilds.</title>
        <authorList>
            <consortium name="Lawrence Berkeley National Laboratory"/>
            <person name="Harder C.B."/>
            <person name="Miyauchi S."/>
            <person name="Viragh M."/>
            <person name="Kuo A."/>
            <person name="Thoen E."/>
            <person name="Andreopoulos B."/>
            <person name="Lu D."/>
            <person name="Skrede I."/>
            <person name="Drula E."/>
            <person name="Henrissat B."/>
            <person name="Morin E."/>
            <person name="Kohler A."/>
            <person name="Barry K."/>
            <person name="LaButti K."/>
            <person name="Morin E."/>
            <person name="Salamov A."/>
            <person name="Lipzen A."/>
            <person name="Mereny Z."/>
            <person name="Hegedus B."/>
            <person name="Baldrian P."/>
            <person name="Stursova M."/>
            <person name="Weitz H."/>
            <person name="Taylor A."/>
            <person name="Grigoriev I.V."/>
            <person name="Nagy L.G."/>
            <person name="Martin F."/>
            <person name="Kauserud H."/>
        </authorList>
    </citation>
    <scope>NUCLEOTIDE SEQUENCE</scope>
    <source>
        <strain evidence="2">CBHHK200</strain>
    </source>
</reference>
<organism evidence="2 3">
    <name type="scientific">Mycena alexandri</name>
    <dbReference type="NCBI Taxonomy" id="1745969"/>
    <lineage>
        <taxon>Eukaryota</taxon>
        <taxon>Fungi</taxon>
        <taxon>Dikarya</taxon>
        <taxon>Basidiomycota</taxon>
        <taxon>Agaricomycotina</taxon>
        <taxon>Agaricomycetes</taxon>
        <taxon>Agaricomycetidae</taxon>
        <taxon>Agaricales</taxon>
        <taxon>Marasmiineae</taxon>
        <taxon>Mycenaceae</taxon>
        <taxon>Mycena</taxon>
    </lineage>
</organism>
<evidence type="ECO:0000259" key="1">
    <source>
        <dbReference type="Pfam" id="PF17667"/>
    </source>
</evidence>
<name>A0AAD6TLM1_9AGAR</name>
<gene>
    <name evidence="2" type="ORF">C8F04DRAFT_1060321</name>
</gene>
<evidence type="ECO:0000313" key="3">
    <source>
        <dbReference type="Proteomes" id="UP001218188"/>
    </source>
</evidence>
<dbReference type="AlphaFoldDB" id="A0AAD6TLM1"/>
<dbReference type="PROSITE" id="PS00109">
    <property type="entry name" value="PROTEIN_KINASE_TYR"/>
    <property type="match status" value="1"/>
</dbReference>
<dbReference type="Pfam" id="PF17667">
    <property type="entry name" value="Pkinase_fungal"/>
    <property type="match status" value="1"/>
</dbReference>
<dbReference type="GO" id="GO:0004672">
    <property type="term" value="F:protein kinase activity"/>
    <property type="evidence" value="ECO:0007669"/>
    <property type="project" value="InterPro"/>
</dbReference>
<dbReference type="SUPFAM" id="SSF56112">
    <property type="entry name" value="Protein kinase-like (PK-like)"/>
    <property type="match status" value="1"/>
</dbReference>
<protein>
    <recommendedName>
        <fullName evidence="1">Fungal-type protein kinase domain-containing protein</fullName>
    </recommendedName>
</protein>
<feature type="domain" description="Fungal-type protein kinase" evidence="1">
    <location>
        <begin position="82"/>
        <end position="188"/>
    </location>
</feature>
<dbReference type="Proteomes" id="UP001218188">
    <property type="component" value="Unassembled WGS sequence"/>
</dbReference>
<dbReference type="InterPro" id="IPR040976">
    <property type="entry name" value="Pkinase_fungal"/>
</dbReference>
<dbReference type="InterPro" id="IPR008266">
    <property type="entry name" value="Tyr_kinase_AS"/>
</dbReference>
<accession>A0AAD6TLM1</accession>
<dbReference type="Gene3D" id="1.10.510.10">
    <property type="entry name" value="Transferase(Phosphotransferase) domain 1"/>
    <property type="match status" value="1"/>
</dbReference>
<dbReference type="InterPro" id="IPR011009">
    <property type="entry name" value="Kinase-like_dom_sf"/>
</dbReference>
<keyword evidence="3" id="KW-1185">Reference proteome</keyword>
<comment type="caution">
    <text evidence="2">The sequence shown here is derived from an EMBL/GenBank/DDBJ whole genome shotgun (WGS) entry which is preliminary data.</text>
</comment>